<evidence type="ECO:0000313" key="3">
    <source>
        <dbReference type="EMBL" id="MDS0295391.1"/>
    </source>
</evidence>
<dbReference type="Proteomes" id="UP001254813">
    <property type="component" value="Unassembled WGS sequence"/>
</dbReference>
<dbReference type="EMBL" id="JAMQOQ010000003">
    <property type="protein sequence ID" value="MDS0295391.1"/>
    <property type="molecule type" value="Genomic_DNA"/>
</dbReference>
<keyword evidence="4" id="KW-1185">Reference proteome</keyword>
<accession>A0ABU2G3M4</accession>
<evidence type="ECO:0000259" key="2">
    <source>
        <dbReference type="Pfam" id="PF00582"/>
    </source>
</evidence>
<dbReference type="Pfam" id="PF00582">
    <property type="entry name" value="Usp"/>
    <property type="match status" value="1"/>
</dbReference>
<name>A0ABU2G3M4_9EURY</name>
<feature type="region of interest" description="Disordered" evidence="1">
    <location>
        <begin position="136"/>
        <end position="159"/>
    </location>
</feature>
<evidence type="ECO:0000313" key="4">
    <source>
        <dbReference type="Proteomes" id="UP001254813"/>
    </source>
</evidence>
<comment type="caution">
    <text evidence="3">The sequence shown here is derived from an EMBL/GenBank/DDBJ whole genome shotgun (WGS) entry which is preliminary data.</text>
</comment>
<proteinExistence type="predicted"/>
<sequence length="159" mass="16864">MHLFDHLLVPVADERDAVATADALTPHLEAVDRITAVHVVQKAGGAVDKAPLVKRQQDGIELLAAVERALWDEDVVVRTRIAYGRNVAATIVDAALETDATAIAFRSRGGNRLVRWLSGDTAVRLVSNPDIPVVSLGTSDGSTTGAAPNNRARGDEVRG</sequence>
<feature type="compositionally biased region" description="Polar residues" evidence="1">
    <location>
        <begin position="136"/>
        <end position="147"/>
    </location>
</feature>
<dbReference type="RefSeq" id="WP_310929271.1">
    <property type="nucleotide sequence ID" value="NZ_JAMQOQ010000003.1"/>
</dbReference>
<dbReference type="InterPro" id="IPR006016">
    <property type="entry name" value="UspA"/>
</dbReference>
<dbReference type="SUPFAM" id="SSF52402">
    <property type="entry name" value="Adenine nucleotide alpha hydrolases-like"/>
    <property type="match status" value="1"/>
</dbReference>
<gene>
    <name evidence="3" type="ORF">NDI79_14560</name>
</gene>
<protein>
    <submittedName>
        <fullName evidence="3">Universal stress protein</fullName>
    </submittedName>
</protein>
<dbReference type="InterPro" id="IPR014729">
    <property type="entry name" value="Rossmann-like_a/b/a_fold"/>
</dbReference>
<dbReference type="Gene3D" id="3.40.50.620">
    <property type="entry name" value="HUPs"/>
    <property type="match status" value="1"/>
</dbReference>
<reference evidence="3 4" key="1">
    <citation type="submission" date="2022-06" db="EMBL/GenBank/DDBJ databases">
        <title>Halogeometricum sp. a new haloarchaeum isolate from saline soil.</title>
        <authorList>
            <person name="Strakova D."/>
            <person name="Galisteo C."/>
            <person name="Sanchez-Porro C."/>
            <person name="Ventosa A."/>
        </authorList>
    </citation>
    <scope>NUCLEOTIDE SEQUENCE [LARGE SCALE GENOMIC DNA]</scope>
    <source>
        <strain evidence="4">S3BR25-2</strain>
    </source>
</reference>
<feature type="domain" description="UspA" evidence="2">
    <location>
        <begin position="4"/>
        <end position="134"/>
    </location>
</feature>
<organism evidence="3 4">
    <name type="scientific">Halogeometricum luteum</name>
    <dbReference type="NCBI Taxonomy" id="2950537"/>
    <lineage>
        <taxon>Archaea</taxon>
        <taxon>Methanobacteriati</taxon>
        <taxon>Methanobacteriota</taxon>
        <taxon>Stenosarchaea group</taxon>
        <taxon>Halobacteria</taxon>
        <taxon>Halobacteriales</taxon>
        <taxon>Haloferacaceae</taxon>
        <taxon>Halogeometricum</taxon>
    </lineage>
</organism>
<evidence type="ECO:0000256" key="1">
    <source>
        <dbReference type="SAM" id="MobiDB-lite"/>
    </source>
</evidence>
<dbReference type="CDD" id="cd00293">
    <property type="entry name" value="USP-like"/>
    <property type="match status" value="1"/>
</dbReference>